<dbReference type="RefSeq" id="YP_009120707.1">
    <property type="nucleotide sequence ID" value="NC_026440.1"/>
</dbReference>
<evidence type="ECO:0000313" key="2">
    <source>
        <dbReference type="Proteomes" id="UP000202511"/>
    </source>
</evidence>
<name>A0A0B5JF54_9VIRU</name>
<dbReference type="EMBL" id="KP136319">
    <property type="protein sequence ID" value="AJF98472.1"/>
    <property type="molecule type" value="Genomic_DNA"/>
</dbReference>
<organism evidence="1 2">
    <name type="scientific">Pandoravirus inopinatum</name>
    <dbReference type="NCBI Taxonomy" id="1605721"/>
    <lineage>
        <taxon>Viruses</taxon>
        <taxon>Pandoravirus</taxon>
    </lineage>
</organism>
<dbReference type="Proteomes" id="UP000202511">
    <property type="component" value="Segment"/>
</dbReference>
<accession>A0A0B5JF54</accession>
<reference evidence="1 2" key="1">
    <citation type="journal article" date="2015" name="Parasitol. Res.">
        <title>Viruses in close associations with free-living amoebae.</title>
        <authorList>
            <person name="Scheid P."/>
        </authorList>
    </citation>
    <scope>NUCLEOTIDE SEQUENCE [LARGE SCALE GENOMIC DNA]</scope>
    <source>
        <strain evidence="1">KlaHel</strain>
    </source>
</reference>
<dbReference type="KEGG" id="vg:23463389"/>
<protein>
    <submittedName>
        <fullName evidence="1">Uncharacterized protein</fullName>
    </submittedName>
</protein>
<evidence type="ECO:0000313" key="1">
    <source>
        <dbReference type="EMBL" id="AJF98472.1"/>
    </source>
</evidence>
<sequence length="118" mass="13283">MGTTHVPSMPWPTAQCHPRDPIATFCGFPLTNYRRFFSIVFFFRTMCVRAHVKGVQATSPRLIVCAQGAPKTRLNRLDAACCRRKNCGVTFCGGDDRAHGTTTKDGKKRKQKKEIYCL</sequence>
<proteinExistence type="predicted"/>
<dbReference type="GeneID" id="23463389"/>